<evidence type="ECO:0000313" key="2">
    <source>
        <dbReference type="EMBL" id="KAL1882282.1"/>
    </source>
</evidence>
<gene>
    <name evidence="2" type="ORF">Daus18300_000768</name>
</gene>
<keyword evidence="3" id="KW-1185">Reference proteome</keyword>
<organism evidence="2 3">
    <name type="scientific">Diaporthe australafricana</name>
    <dbReference type="NCBI Taxonomy" id="127596"/>
    <lineage>
        <taxon>Eukaryota</taxon>
        <taxon>Fungi</taxon>
        <taxon>Dikarya</taxon>
        <taxon>Ascomycota</taxon>
        <taxon>Pezizomycotina</taxon>
        <taxon>Sordariomycetes</taxon>
        <taxon>Sordariomycetidae</taxon>
        <taxon>Diaporthales</taxon>
        <taxon>Diaporthaceae</taxon>
        <taxon>Diaporthe</taxon>
    </lineage>
</organism>
<accession>A0ABR3Y384</accession>
<feature type="region of interest" description="Disordered" evidence="1">
    <location>
        <begin position="29"/>
        <end position="90"/>
    </location>
</feature>
<evidence type="ECO:0000256" key="1">
    <source>
        <dbReference type="SAM" id="MobiDB-lite"/>
    </source>
</evidence>
<proteinExistence type="predicted"/>
<sequence length="229" mass="25961">MRLKAELVAPEKRDQAKVSRMLAELHATQLQGGKQLDGADDTIPDQGADQVEDADEEDTDDELVSQSPREMHQQVAHDRGHAQSSTKLQPYAGKYHETLRRGLLKAAENGTAISNWIKKPKPSSLGDFWARLRAELVAAERDQPKIKRMLDDFRASDQSYGGFTVAEEAEREKDEAQPKQNVYPCMDEAEANMEGHPDVDCDDDDDDVFVRRPRRRQRLLAKHQVEEDL</sequence>
<reference evidence="2 3" key="1">
    <citation type="journal article" date="2024" name="IMA Fungus">
        <title>IMA Genome - F19 : A genome assembly and annotation guide to empower mycologists, including annotated draft genome sequences of Ceratocystis pirilliformis, Diaporthe australafricana, Fusarium ophioides, Paecilomyces lecythidis, and Sporothrix stenoceras.</title>
        <authorList>
            <person name="Aylward J."/>
            <person name="Wilson A.M."/>
            <person name="Visagie C.M."/>
            <person name="Spraker J."/>
            <person name="Barnes I."/>
            <person name="Buitendag C."/>
            <person name="Ceriani C."/>
            <person name="Del Mar Angel L."/>
            <person name="du Plessis D."/>
            <person name="Fuchs T."/>
            <person name="Gasser K."/>
            <person name="Kramer D."/>
            <person name="Li W."/>
            <person name="Munsamy K."/>
            <person name="Piso A."/>
            <person name="Price J.L."/>
            <person name="Sonnekus B."/>
            <person name="Thomas C."/>
            <person name="van der Nest A."/>
            <person name="van Dijk A."/>
            <person name="van Heerden A."/>
            <person name="van Vuuren N."/>
            <person name="Yilmaz N."/>
            <person name="Duong T.A."/>
            <person name="van der Merwe N.A."/>
            <person name="Wingfield M.J."/>
            <person name="Wingfield B.D."/>
        </authorList>
    </citation>
    <scope>NUCLEOTIDE SEQUENCE [LARGE SCALE GENOMIC DNA]</scope>
    <source>
        <strain evidence="2 3">CMW 18300</strain>
    </source>
</reference>
<feature type="compositionally biased region" description="Basic and acidic residues" evidence="1">
    <location>
        <begin position="69"/>
        <end position="81"/>
    </location>
</feature>
<dbReference type="Proteomes" id="UP001583177">
    <property type="component" value="Unassembled WGS sequence"/>
</dbReference>
<name>A0ABR3Y384_9PEZI</name>
<comment type="caution">
    <text evidence="2">The sequence shown here is derived from an EMBL/GenBank/DDBJ whole genome shotgun (WGS) entry which is preliminary data.</text>
</comment>
<protein>
    <submittedName>
        <fullName evidence="2">Uncharacterized protein</fullName>
    </submittedName>
</protein>
<feature type="compositionally biased region" description="Acidic residues" evidence="1">
    <location>
        <begin position="50"/>
        <end position="63"/>
    </location>
</feature>
<evidence type="ECO:0000313" key="3">
    <source>
        <dbReference type="Proteomes" id="UP001583177"/>
    </source>
</evidence>
<dbReference type="EMBL" id="JAWRVE010000004">
    <property type="protein sequence ID" value="KAL1882282.1"/>
    <property type="molecule type" value="Genomic_DNA"/>
</dbReference>